<reference evidence="1 2" key="1">
    <citation type="submission" date="2020-04" db="EMBL/GenBank/DDBJ databases">
        <authorList>
            <person name="Hitch T.C.A."/>
            <person name="Wylensek D."/>
            <person name="Clavel T."/>
        </authorList>
    </citation>
    <scope>NUCLEOTIDE SEQUENCE [LARGE SCALE GENOMIC DNA]</scope>
    <source>
        <strain evidence="1 2">WB01_D5_05</strain>
    </source>
</reference>
<organism evidence="1 2">
    <name type="scientific">Aneurinibacillus aneurinilyticus</name>
    <name type="common">Bacillus aneurinolyticus</name>
    <dbReference type="NCBI Taxonomy" id="1391"/>
    <lineage>
        <taxon>Bacteria</taxon>
        <taxon>Bacillati</taxon>
        <taxon>Bacillota</taxon>
        <taxon>Bacilli</taxon>
        <taxon>Bacillales</taxon>
        <taxon>Paenibacillaceae</taxon>
        <taxon>Aneurinibacillus group</taxon>
        <taxon>Aneurinibacillus</taxon>
    </lineage>
</organism>
<evidence type="ECO:0000313" key="1">
    <source>
        <dbReference type="EMBL" id="NMF00998.1"/>
    </source>
</evidence>
<protein>
    <recommendedName>
        <fullName evidence="3">Lipoprotein</fullName>
    </recommendedName>
</protein>
<name>A0A848D4L1_ANEAE</name>
<comment type="caution">
    <text evidence="1">The sequence shown here is derived from an EMBL/GenBank/DDBJ whole genome shotgun (WGS) entry which is preliminary data.</text>
</comment>
<sequence>MKYIGLILFLFMLVGCSEQQSLGTIKAYNGEVIREDPTDTIVIEDKEYPMRGEVGDFTVFDADFIAGKEQTHTFYIWFGNKNINKQLLQQDEIVEWNESASDEKQKALGKQINFTAIESETFEKQNIGTGIIEPLSEEEENFPLETTAAKVVTTISIPSQGVWKIEGSIDGQSIGDVTVKVN</sequence>
<evidence type="ECO:0008006" key="3">
    <source>
        <dbReference type="Google" id="ProtNLM"/>
    </source>
</evidence>
<gene>
    <name evidence="1" type="ORF">HF838_22550</name>
</gene>
<dbReference type="AlphaFoldDB" id="A0A848D4L1"/>
<dbReference type="PROSITE" id="PS51257">
    <property type="entry name" value="PROKAR_LIPOPROTEIN"/>
    <property type="match status" value="1"/>
</dbReference>
<evidence type="ECO:0000313" key="2">
    <source>
        <dbReference type="Proteomes" id="UP000561326"/>
    </source>
</evidence>
<dbReference type="Gene3D" id="2.60.40.3830">
    <property type="match status" value="1"/>
</dbReference>
<accession>A0A848D4L1</accession>
<dbReference type="Proteomes" id="UP000561326">
    <property type="component" value="Unassembled WGS sequence"/>
</dbReference>
<dbReference type="RefSeq" id="WP_168976476.1">
    <property type="nucleotide sequence ID" value="NZ_CAMJCG010000073.1"/>
</dbReference>
<proteinExistence type="predicted"/>
<dbReference type="EMBL" id="JABAGO010000061">
    <property type="protein sequence ID" value="NMF00998.1"/>
    <property type="molecule type" value="Genomic_DNA"/>
</dbReference>